<protein>
    <submittedName>
        <fullName evidence="4">RNA pseudouridine synthase</fullName>
    </submittedName>
</protein>
<evidence type="ECO:0000313" key="5">
    <source>
        <dbReference type="Proteomes" id="UP000193431"/>
    </source>
</evidence>
<dbReference type="STRING" id="331648.BST97_04790"/>
<dbReference type="GO" id="GO:0009982">
    <property type="term" value="F:pseudouridine synthase activity"/>
    <property type="evidence" value="ECO:0007669"/>
    <property type="project" value="InterPro"/>
</dbReference>
<dbReference type="InterPro" id="IPR050188">
    <property type="entry name" value="RluA_PseudoU_synthase"/>
</dbReference>
<dbReference type="CDD" id="cd02869">
    <property type="entry name" value="PseudoU_synth_RluA_like"/>
    <property type="match status" value="1"/>
</dbReference>
<dbReference type="Gene3D" id="3.30.2350.10">
    <property type="entry name" value="Pseudouridine synthase"/>
    <property type="match status" value="1"/>
</dbReference>
<accession>A0A1W6MIE0</accession>
<keyword evidence="5" id="KW-1185">Reference proteome</keyword>
<organism evidence="4 5">
    <name type="scientific">Nonlabens spongiae</name>
    <dbReference type="NCBI Taxonomy" id="331648"/>
    <lineage>
        <taxon>Bacteria</taxon>
        <taxon>Pseudomonadati</taxon>
        <taxon>Bacteroidota</taxon>
        <taxon>Flavobacteriia</taxon>
        <taxon>Flavobacteriales</taxon>
        <taxon>Flavobacteriaceae</taxon>
        <taxon>Nonlabens</taxon>
    </lineage>
</organism>
<gene>
    <name evidence="4" type="ORF">BST97_04790</name>
</gene>
<dbReference type="GO" id="GO:0003723">
    <property type="term" value="F:RNA binding"/>
    <property type="evidence" value="ECO:0007669"/>
    <property type="project" value="InterPro"/>
</dbReference>
<dbReference type="GO" id="GO:0001522">
    <property type="term" value="P:pseudouridine synthesis"/>
    <property type="evidence" value="ECO:0007669"/>
    <property type="project" value="InterPro"/>
</dbReference>
<proteinExistence type="inferred from homology"/>
<reference evidence="4 5" key="1">
    <citation type="submission" date="2016-11" db="EMBL/GenBank/DDBJ databases">
        <title>Trade-off between light-utilization and light-protection in marine flavobacteria.</title>
        <authorList>
            <person name="Kumagai Y."/>
        </authorList>
    </citation>
    <scope>NUCLEOTIDE SEQUENCE [LARGE SCALE GENOMIC DNA]</scope>
    <source>
        <strain evidence="4 5">JCM 13191</strain>
    </source>
</reference>
<evidence type="ECO:0000256" key="1">
    <source>
        <dbReference type="ARBA" id="ARBA00010876"/>
    </source>
</evidence>
<dbReference type="AlphaFoldDB" id="A0A1W6MIE0"/>
<dbReference type="InterPro" id="IPR006145">
    <property type="entry name" value="PsdUridine_synth_RsuA/RluA"/>
</dbReference>
<dbReference type="EMBL" id="CP019344">
    <property type="protein sequence ID" value="ARN77352.1"/>
    <property type="molecule type" value="Genomic_DNA"/>
</dbReference>
<feature type="domain" description="Pseudouridine synthase RsuA/RluA-like" evidence="3">
    <location>
        <begin position="13"/>
        <end position="168"/>
    </location>
</feature>
<evidence type="ECO:0000259" key="3">
    <source>
        <dbReference type="Pfam" id="PF00849"/>
    </source>
</evidence>
<dbReference type="GO" id="GO:0140098">
    <property type="term" value="F:catalytic activity, acting on RNA"/>
    <property type="evidence" value="ECO:0007669"/>
    <property type="project" value="UniProtKB-ARBA"/>
</dbReference>
<dbReference type="RefSeq" id="WP_085766161.1">
    <property type="nucleotide sequence ID" value="NZ_CP019344.1"/>
</dbReference>
<evidence type="ECO:0000256" key="2">
    <source>
        <dbReference type="ARBA" id="ARBA00023235"/>
    </source>
</evidence>
<dbReference type="OrthoDB" id="9807829at2"/>
<dbReference type="PANTHER" id="PTHR21600:SF83">
    <property type="entry name" value="PSEUDOURIDYLATE SYNTHASE RPUSD4, MITOCHONDRIAL"/>
    <property type="match status" value="1"/>
</dbReference>
<dbReference type="SUPFAM" id="SSF55120">
    <property type="entry name" value="Pseudouridine synthase"/>
    <property type="match status" value="1"/>
</dbReference>
<dbReference type="InterPro" id="IPR020103">
    <property type="entry name" value="PsdUridine_synth_cat_dom_sf"/>
</dbReference>
<dbReference type="Proteomes" id="UP000193431">
    <property type="component" value="Chromosome"/>
</dbReference>
<dbReference type="Pfam" id="PF00849">
    <property type="entry name" value="PseudoU_synth_2"/>
    <property type="match status" value="1"/>
</dbReference>
<comment type="similarity">
    <text evidence="1">Belongs to the pseudouridine synthase RluA family.</text>
</comment>
<dbReference type="PANTHER" id="PTHR21600">
    <property type="entry name" value="MITOCHONDRIAL RNA PSEUDOURIDINE SYNTHASE"/>
    <property type="match status" value="1"/>
</dbReference>
<keyword evidence="2" id="KW-0413">Isomerase</keyword>
<sequence>MKIDDRILYEDNHLIAVNKLSGELTQGDKTGDTTLPDLVKDYIARKYNKPGAVYLGVIHRLDRPTSGTVIFARTSKALPRMNKLFNQRETDKTYWTIVEGKPAQKQARLEHYLVRNPKQNKSYSHDHEVPHSKKAILTYQTLLELDHYTLLEIHLETGRHHQIRSQLHKIGCSIKGDLKYGAKRSNKDGSIHLHSRSLSFIHPVKKEPVHIIAPPNQQDSLWRTVSENRK</sequence>
<name>A0A1W6MIE0_9FLAO</name>
<dbReference type="GO" id="GO:0006396">
    <property type="term" value="P:RNA processing"/>
    <property type="evidence" value="ECO:0007669"/>
    <property type="project" value="UniProtKB-ARBA"/>
</dbReference>
<evidence type="ECO:0000313" key="4">
    <source>
        <dbReference type="EMBL" id="ARN77352.1"/>
    </source>
</evidence>